<evidence type="ECO:0000313" key="9">
    <source>
        <dbReference type="EMBL" id="OGF63307.1"/>
    </source>
</evidence>
<dbReference type="SUPFAM" id="SSF55282">
    <property type="entry name" value="RL5-like"/>
    <property type="match status" value="1"/>
</dbReference>
<reference evidence="9 10" key="1">
    <citation type="journal article" date="2016" name="Nat. Commun.">
        <title>Thousands of microbial genomes shed light on interconnected biogeochemical processes in an aquifer system.</title>
        <authorList>
            <person name="Anantharaman K."/>
            <person name="Brown C.T."/>
            <person name="Hug L.A."/>
            <person name="Sharon I."/>
            <person name="Castelle C.J."/>
            <person name="Probst A.J."/>
            <person name="Thomas B.C."/>
            <person name="Singh A."/>
            <person name="Wilkins M.J."/>
            <person name="Karaoz U."/>
            <person name="Brodie E.L."/>
            <person name="Williams K.H."/>
            <person name="Hubbard S.S."/>
            <person name="Banfield J.F."/>
        </authorList>
    </citation>
    <scope>NUCLEOTIDE SEQUENCE [LARGE SCALE GENOMIC DNA]</scope>
</reference>
<sequence>MQSIKEKYQKEVVPRMMKEHNWSSPMRAPRVLKVVVNVGTGKMRDKKDAVETVEKHLALITGQRASPRPVRVAIASFKTRIGMVVGYKITLRGQRMYDFMDRLVHFAIPRMRDFRGISLKSIDQNGNLTIGIKEHIIFPEMIGEDVRNIFGLEVTVVTSAKKRDEAVELFKLLGFPLQRNG</sequence>
<dbReference type="Pfam" id="PF00281">
    <property type="entry name" value="Ribosomal_L5"/>
    <property type="match status" value="1"/>
</dbReference>
<evidence type="ECO:0000256" key="2">
    <source>
        <dbReference type="ARBA" id="ARBA00022980"/>
    </source>
</evidence>
<evidence type="ECO:0000256" key="3">
    <source>
        <dbReference type="ARBA" id="ARBA00023274"/>
    </source>
</evidence>
<dbReference type="Pfam" id="PF00673">
    <property type="entry name" value="Ribosomal_L5_C"/>
    <property type="match status" value="1"/>
</dbReference>
<evidence type="ECO:0000259" key="8">
    <source>
        <dbReference type="Pfam" id="PF00673"/>
    </source>
</evidence>
<dbReference type="GO" id="GO:0006412">
    <property type="term" value="P:translation"/>
    <property type="evidence" value="ECO:0007669"/>
    <property type="project" value="UniProtKB-UniRule"/>
</dbReference>
<protein>
    <recommendedName>
        <fullName evidence="4 5">Large ribosomal subunit protein uL5</fullName>
    </recommendedName>
</protein>
<dbReference type="HAMAP" id="MF_01333_B">
    <property type="entry name" value="Ribosomal_uL5_B"/>
    <property type="match status" value="1"/>
</dbReference>
<dbReference type="InterPro" id="IPR002132">
    <property type="entry name" value="Ribosomal_uL5"/>
</dbReference>
<evidence type="ECO:0000256" key="1">
    <source>
        <dbReference type="ARBA" id="ARBA00008553"/>
    </source>
</evidence>
<comment type="caution">
    <text evidence="9">The sequence shown here is derived from an EMBL/GenBank/DDBJ whole genome shotgun (WGS) entry which is preliminary data.</text>
</comment>
<comment type="function">
    <text evidence="5">This is 1 of the proteins that bind and probably mediate the attachment of the 5S RNA into the large ribosomal subunit, where it forms part of the central protuberance. In the 70S ribosome it contacts protein S13 of the 30S subunit (bridge B1b), connecting the 2 subunits; this bridge is implicated in subunit movement. Contacts the P site tRNA; the 5S rRNA and some of its associated proteins might help stabilize positioning of ribosome-bound tRNAs.</text>
</comment>
<keyword evidence="3 5" id="KW-0687">Ribonucleoprotein</keyword>
<evidence type="ECO:0000256" key="5">
    <source>
        <dbReference type="HAMAP-Rule" id="MF_01333"/>
    </source>
</evidence>
<dbReference type="NCBIfam" id="NF000585">
    <property type="entry name" value="PRK00010.1"/>
    <property type="match status" value="1"/>
</dbReference>
<comment type="similarity">
    <text evidence="1 5 6">Belongs to the universal ribosomal protein uL5 family.</text>
</comment>
<proteinExistence type="inferred from homology"/>
<accession>A0A1F5VIL2</accession>
<dbReference type="Gene3D" id="3.30.1440.10">
    <property type="match status" value="1"/>
</dbReference>
<evidence type="ECO:0000313" key="10">
    <source>
        <dbReference type="Proteomes" id="UP000179251"/>
    </source>
</evidence>
<comment type="subunit">
    <text evidence="5">Part of the 50S ribosomal subunit; part of the 5S rRNA/L5/L18/L25 subcomplex. Contacts the 5S rRNA and the P site tRNA. Forms a bridge to the 30S subunit in the 70S ribosome.</text>
</comment>
<dbReference type="STRING" id="1798325.A2834_04375"/>
<dbReference type="Proteomes" id="UP000179251">
    <property type="component" value="Unassembled WGS sequence"/>
</dbReference>
<dbReference type="GO" id="GO:0005840">
    <property type="term" value="C:ribosome"/>
    <property type="evidence" value="ECO:0007669"/>
    <property type="project" value="UniProtKB-KW"/>
</dbReference>
<evidence type="ECO:0000256" key="6">
    <source>
        <dbReference type="RuleBase" id="RU003930"/>
    </source>
</evidence>
<dbReference type="PIRSF" id="PIRSF002161">
    <property type="entry name" value="Ribosomal_L5"/>
    <property type="match status" value="1"/>
</dbReference>
<keyword evidence="5" id="KW-0820">tRNA-binding</keyword>
<dbReference type="FunFam" id="3.30.1440.10:FF:000001">
    <property type="entry name" value="50S ribosomal protein L5"/>
    <property type="match status" value="1"/>
</dbReference>
<evidence type="ECO:0000259" key="7">
    <source>
        <dbReference type="Pfam" id="PF00281"/>
    </source>
</evidence>
<organism evidence="9 10">
    <name type="scientific">Candidatus Giovannonibacteria bacterium RIFCSPHIGHO2_01_FULL_45_23</name>
    <dbReference type="NCBI Taxonomy" id="1798325"/>
    <lineage>
        <taxon>Bacteria</taxon>
        <taxon>Candidatus Giovannoniibacteriota</taxon>
    </lineage>
</organism>
<keyword evidence="5" id="KW-0699">rRNA-binding</keyword>
<dbReference type="EMBL" id="MFHD01000004">
    <property type="protein sequence ID" value="OGF63307.1"/>
    <property type="molecule type" value="Genomic_DNA"/>
</dbReference>
<dbReference type="GO" id="GO:1990904">
    <property type="term" value="C:ribonucleoprotein complex"/>
    <property type="evidence" value="ECO:0007669"/>
    <property type="project" value="UniProtKB-KW"/>
</dbReference>
<keyword evidence="5" id="KW-0694">RNA-binding</keyword>
<dbReference type="GO" id="GO:0003735">
    <property type="term" value="F:structural constituent of ribosome"/>
    <property type="evidence" value="ECO:0007669"/>
    <property type="project" value="InterPro"/>
</dbReference>
<dbReference type="InterPro" id="IPR022803">
    <property type="entry name" value="Ribosomal_uL5_dom_sf"/>
</dbReference>
<feature type="domain" description="Large ribosomal subunit protein uL5 C-terminal" evidence="8">
    <location>
        <begin position="85"/>
        <end position="176"/>
    </location>
</feature>
<dbReference type="InterPro" id="IPR031309">
    <property type="entry name" value="Ribosomal_uL5_C"/>
</dbReference>
<feature type="domain" description="Large ribosomal subunit protein uL5 N-terminal" evidence="7">
    <location>
        <begin position="24"/>
        <end position="80"/>
    </location>
</feature>
<dbReference type="InterPro" id="IPR031310">
    <property type="entry name" value="Ribosomal_uL5_N"/>
</dbReference>
<dbReference type="GO" id="GO:0000049">
    <property type="term" value="F:tRNA binding"/>
    <property type="evidence" value="ECO:0007669"/>
    <property type="project" value="UniProtKB-UniRule"/>
</dbReference>
<dbReference type="AlphaFoldDB" id="A0A1F5VIL2"/>
<dbReference type="GO" id="GO:0019843">
    <property type="term" value="F:rRNA binding"/>
    <property type="evidence" value="ECO:0007669"/>
    <property type="project" value="UniProtKB-UniRule"/>
</dbReference>
<name>A0A1F5VIL2_9BACT</name>
<keyword evidence="2 5" id="KW-0689">Ribosomal protein</keyword>
<gene>
    <name evidence="5" type="primary">rplE</name>
    <name evidence="9" type="ORF">A2834_04375</name>
</gene>
<dbReference type="InterPro" id="IPR020930">
    <property type="entry name" value="Ribosomal_uL5_bac-type"/>
</dbReference>
<evidence type="ECO:0000256" key="4">
    <source>
        <dbReference type="ARBA" id="ARBA00035245"/>
    </source>
</evidence>
<dbReference type="PANTHER" id="PTHR11994">
    <property type="entry name" value="60S RIBOSOMAL PROTEIN L11-RELATED"/>
    <property type="match status" value="1"/>
</dbReference>